<dbReference type="Gene3D" id="3.90.1010.10">
    <property type="match status" value="1"/>
</dbReference>
<dbReference type="SUPFAM" id="SSF82649">
    <property type="entry name" value="SufE/NifU"/>
    <property type="match status" value="1"/>
</dbReference>
<dbReference type="HOGENOM" id="CLU_124502_0_0_5"/>
<dbReference type="Proteomes" id="UP000007460">
    <property type="component" value="Chromosome"/>
</dbReference>
<dbReference type="InterPro" id="IPR003808">
    <property type="entry name" value="Fe-S_metab-assoc_dom"/>
</dbReference>
<comment type="similarity">
    <text evidence="1">Belongs to the SufE family.</text>
</comment>
<dbReference type="Pfam" id="PF02657">
    <property type="entry name" value="SufE"/>
    <property type="match status" value="1"/>
</dbReference>
<reference evidence="3 4" key="1">
    <citation type="journal article" date="2010" name="J. Bacteriol.">
        <title>Complete genome sequence of "Candidatus Puniceispirillum marinum" IMCC1322, a representative of the SAR116 clade in the Alphaproteobacteria.</title>
        <authorList>
            <person name="Oh H.M."/>
            <person name="Kwon K.K."/>
            <person name="Kang I."/>
            <person name="Kang S.G."/>
            <person name="Lee J.H."/>
            <person name="Kim S.J."/>
            <person name="Cho J.C."/>
        </authorList>
    </citation>
    <scope>NUCLEOTIDE SEQUENCE [LARGE SCALE GENOMIC DNA]</scope>
    <source>
        <strain evidence="3 4">IMCC1322</strain>
    </source>
</reference>
<proteinExistence type="inferred from homology"/>
<feature type="domain" description="Fe-S metabolism associated" evidence="2">
    <location>
        <begin position="14"/>
        <end position="134"/>
    </location>
</feature>
<dbReference type="PANTHER" id="PTHR43597:SF5">
    <property type="entry name" value="SUFE-LIKE PROTEIN 2, CHLOROPLASTIC"/>
    <property type="match status" value="1"/>
</dbReference>
<organism evidence="3 4">
    <name type="scientific">Puniceispirillum marinum (strain IMCC1322)</name>
    <dbReference type="NCBI Taxonomy" id="488538"/>
    <lineage>
        <taxon>Bacteria</taxon>
        <taxon>Pseudomonadati</taxon>
        <taxon>Pseudomonadota</taxon>
        <taxon>Alphaproteobacteria</taxon>
        <taxon>Candidatus Puniceispirillales</taxon>
        <taxon>Candidatus Puniceispirillaceae</taxon>
        <taxon>Candidatus Puniceispirillum</taxon>
    </lineage>
</organism>
<evidence type="ECO:0000256" key="1">
    <source>
        <dbReference type="ARBA" id="ARBA00010282"/>
    </source>
</evidence>
<dbReference type="eggNOG" id="COG2166">
    <property type="taxonomic scope" value="Bacteria"/>
</dbReference>
<dbReference type="STRING" id="488538.SAR116_1399"/>
<evidence type="ECO:0000313" key="4">
    <source>
        <dbReference type="Proteomes" id="UP000007460"/>
    </source>
</evidence>
<evidence type="ECO:0000259" key="2">
    <source>
        <dbReference type="Pfam" id="PF02657"/>
    </source>
</evidence>
<sequence length="137" mass="15410">MSVNTAKEEAQAIIEEFSFFDDWEDRYQLLIDQGRKLADFPPQYRDDDHRLRGCQSVVYFASERQDDDKIIFLAESDAAIVQGLVALLLRVYSGRDAREIRETEADFLSAIGLDSHLSATRKNGLASMLGAIKAAAH</sequence>
<evidence type="ECO:0000313" key="3">
    <source>
        <dbReference type="EMBL" id="ADE39642.1"/>
    </source>
</evidence>
<dbReference type="KEGG" id="apb:SAR116_1399"/>
<dbReference type="OrthoDB" id="9799320at2"/>
<dbReference type="EMBL" id="CP001751">
    <property type="protein sequence ID" value="ADE39642.1"/>
    <property type="molecule type" value="Genomic_DNA"/>
</dbReference>
<gene>
    <name evidence="3" type="ordered locus">SAR116_1399</name>
</gene>
<protein>
    <recommendedName>
        <fullName evidence="2">Fe-S metabolism associated domain-containing protein</fullName>
    </recommendedName>
</protein>
<dbReference type="AlphaFoldDB" id="D5BTP5"/>
<accession>D5BTP5</accession>
<dbReference type="RefSeq" id="WP_013046269.1">
    <property type="nucleotide sequence ID" value="NC_014010.1"/>
</dbReference>
<name>D5BTP5_PUNMI</name>
<keyword evidence="4" id="KW-1185">Reference proteome</keyword>
<dbReference type="PANTHER" id="PTHR43597">
    <property type="entry name" value="SULFUR ACCEPTOR PROTEIN CSDE"/>
    <property type="match status" value="1"/>
</dbReference>